<name>A0A1X7UIV8_AMPQE</name>
<accession>A0A1X7UIV8</accession>
<feature type="region of interest" description="Disordered" evidence="1">
    <location>
        <begin position="292"/>
        <end position="332"/>
    </location>
</feature>
<evidence type="ECO:0000313" key="2">
    <source>
        <dbReference type="EnsemblMetazoa" id="Aqu2.1.27406_001"/>
    </source>
</evidence>
<dbReference type="InParanoid" id="A0A1X7UIV8"/>
<proteinExistence type="predicted"/>
<feature type="compositionally biased region" description="Low complexity" evidence="1">
    <location>
        <begin position="87"/>
        <end position="103"/>
    </location>
</feature>
<evidence type="ECO:0000256" key="1">
    <source>
        <dbReference type="SAM" id="MobiDB-lite"/>
    </source>
</evidence>
<gene>
    <name evidence="2" type="primary">109583209</name>
</gene>
<feature type="region of interest" description="Disordered" evidence="1">
    <location>
        <begin position="38"/>
        <end position="156"/>
    </location>
</feature>
<dbReference type="EnsemblMetazoa" id="Aqu2.1.27406_001">
    <property type="protein sequence ID" value="Aqu2.1.27406_001"/>
    <property type="gene ID" value="Aqu2.1.27406"/>
</dbReference>
<dbReference type="EnsemblMetazoa" id="XM_019998456.1">
    <property type="protein sequence ID" value="XP_019854015.1"/>
    <property type="gene ID" value="LOC109583209"/>
</dbReference>
<feature type="compositionally biased region" description="Polar residues" evidence="1">
    <location>
        <begin position="224"/>
        <end position="235"/>
    </location>
</feature>
<reference evidence="3" key="1">
    <citation type="journal article" date="2010" name="Nature">
        <title>The Amphimedon queenslandica genome and the evolution of animal complexity.</title>
        <authorList>
            <person name="Srivastava M."/>
            <person name="Simakov O."/>
            <person name="Chapman J."/>
            <person name="Fahey B."/>
            <person name="Gauthier M.E."/>
            <person name="Mitros T."/>
            <person name="Richards G.S."/>
            <person name="Conaco C."/>
            <person name="Dacre M."/>
            <person name="Hellsten U."/>
            <person name="Larroux C."/>
            <person name="Putnam N.H."/>
            <person name="Stanke M."/>
            <person name="Adamska M."/>
            <person name="Darling A."/>
            <person name="Degnan S.M."/>
            <person name="Oakley T.H."/>
            <person name="Plachetzki D.C."/>
            <person name="Zhai Y."/>
            <person name="Adamski M."/>
            <person name="Calcino A."/>
            <person name="Cummins S.F."/>
            <person name="Goodstein D.M."/>
            <person name="Harris C."/>
            <person name="Jackson D.J."/>
            <person name="Leys S.P."/>
            <person name="Shu S."/>
            <person name="Woodcroft B.J."/>
            <person name="Vervoort M."/>
            <person name="Kosik K.S."/>
            <person name="Manning G."/>
            <person name="Degnan B.M."/>
            <person name="Rokhsar D.S."/>
        </authorList>
    </citation>
    <scope>NUCLEOTIDE SEQUENCE [LARGE SCALE GENOMIC DNA]</scope>
</reference>
<sequence>MLAVSRASMSTSNPLVVVTDQMQSRSASQIEVSANKFLDSRAYEPKSPNKKGRNNIRSFPKSPQIPNGAVFLSPSPYNSPPISPTVSNNPSPRQTPSSRQSPSAAKPNTKVPVPPSLIVTQKHDATPPLPAKSDPSSPKNLVPPAHRQHRRRASDGEALFAKQKQFQSPSDFDEPRKSMPVVVPISQLGSLSSRIASKSFWNFGMLVEREKESETSDTKLPSIDNRSNTVPNSPETSPPVIKKKGLKHSTSDIFLEAEGMKGLYEKQWSKPELPVNIPPAKTKRRVSLHHLPPMRKSVSQEQLRKTNGSLPISPPALFTVDPHEEENDEHLF</sequence>
<dbReference type="Proteomes" id="UP000007879">
    <property type="component" value="Unassembled WGS sequence"/>
</dbReference>
<evidence type="ECO:0000313" key="3">
    <source>
        <dbReference type="Proteomes" id="UP000007879"/>
    </source>
</evidence>
<feature type="compositionally biased region" description="Polar residues" evidence="1">
    <location>
        <begin position="297"/>
        <end position="310"/>
    </location>
</feature>
<reference evidence="2" key="2">
    <citation type="submission" date="2017-05" db="UniProtKB">
        <authorList>
            <consortium name="EnsemblMetazoa"/>
        </authorList>
    </citation>
    <scope>IDENTIFICATION</scope>
</reference>
<organism evidence="2">
    <name type="scientific">Amphimedon queenslandica</name>
    <name type="common">Sponge</name>
    <dbReference type="NCBI Taxonomy" id="400682"/>
    <lineage>
        <taxon>Eukaryota</taxon>
        <taxon>Metazoa</taxon>
        <taxon>Porifera</taxon>
        <taxon>Demospongiae</taxon>
        <taxon>Heteroscleromorpha</taxon>
        <taxon>Haplosclerida</taxon>
        <taxon>Niphatidae</taxon>
        <taxon>Amphimedon</taxon>
    </lineage>
</organism>
<keyword evidence="3" id="KW-1185">Reference proteome</keyword>
<protein>
    <submittedName>
        <fullName evidence="2">Uncharacterized protein</fullName>
    </submittedName>
</protein>
<dbReference type="KEGG" id="aqu:109583209"/>
<feature type="region of interest" description="Disordered" evidence="1">
    <location>
        <begin position="211"/>
        <end position="245"/>
    </location>
</feature>
<dbReference type="AlphaFoldDB" id="A0A1X7UIV8"/>
<feature type="compositionally biased region" description="Acidic residues" evidence="1">
    <location>
        <begin position="323"/>
        <end position="332"/>
    </location>
</feature>